<evidence type="ECO:0000256" key="8">
    <source>
        <dbReference type="ARBA" id="ARBA00023273"/>
    </source>
</evidence>
<dbReference type="GO" id="GO:0005737">
    <property type="term" value="C:cytoplasm"/>
    <property type="evidence" value="ECO:0007669"/>
    <property type="project" value="TreeGrafter"/>
</dbReference>
<name>A0A6J2UQU2_CHACN</name>
<feature type="compositionally biased region" description="Basic residues" evidence="11">
    <location>
        <begin position="356"/>
        <end position="374"/>
    </location>
</feature>
<keyword evidence="5" id="KW-0282">Flagellum</keyword>
<evidence type="ECO:0000313" key="12">
    <source>
        <dbReference type="Proteomes" id="UP000504632"/>
    </source>
</evidence>
<dbReference type="PANTHER" id="PTHR14871:SF1">
    <property type="entry name" value="DYNEIN REGULATORY COMPLEX PROTEIN 9"/>
    <property type="match status" value="1"/>
</dbReference>
<evidence type="ECO:0000256" key="3">
    <source>
        <dbReference type="ARBA" id="ARBA00013738"/>
    </source>
</evidence>
<dbReference type="CTD" id="84223"/>
<dbReference type="Gene3D" id="1.20.5.190">
    <property type="match status" value="1"/>
</dbReference>
<evidence type="ECO:0000256" key="6">
    <source>
        <dbReference type="ARBA" id="ARBA00023069"/>
    </source>
</evidence>
<keyword evidence="7" id="KW-0206">Cytoskeleton</keyword>
<evidence type="ECO:0000256" key="5">
    <source>
        <dbReference type="ARBA" id="ARBA00022846"/>
    </source>
</evidence>
<keyword evidence="12" id="KW-1185">Reference proteome</keyword>
<dbReference type="GO" id="GO:0007288">
    <property type="term" value="P:sperm axoneme assembly"/>
    <property type="evidence" value="ECO:0007669"/>
    <property type="project" value="TreeGrafter"/>
</dbReference>
<keyword evidence="10" id="KW-0175">Coiled coil</keyword>
<evidence type="ECO:0000256" key="4">
    <source>
        <dbReference type="ARBA" id="ARBA00022490"/>
    </source>
</evidence>
<evidence type="ECO:0000313" key="13">
    <source>
        <dbReference type="RefSeq" id="XP_030622790.1"/>
    </source>
</evidence>
<dbReference type="PANTHER" id="PTHR14871">
    <property type="entry name" value="DYNEIN REGULATORY COMPLEX PROTEIN 9"/>
    <property type="match status" value="1"/>
</dbReference>
<evidence type="ECO:0000256" key="7">
    <source>
        <dbReference type="ARBA" id="ARBA00023212"/>
    </source>
</evidence>
<dbReference type="FunCoup" id="A0A6J2UQU2">
    <property type="interactions" value="244"/>
</dbReference>
<comment type="similarity">
    <text evidence="2">Belongs to the DRC9 family.</text>
</comment>
<organism evidence="12 13">
    <name type="scientific">Chanos chanos</name>
    <name type="common">Milkfish</name>
    <name type="synonym">Mugil chanos</name>
    <dbReference type="NCBI Taxonomy" id="29144"/>
    <lineage>
        <taxon>Eukaryota</taxon>
        <taxon>Metazoa</taxon>
        <taxon>Chordata</taxon>
        <taxon>Craniata</taxon>
        <taxon>Vertebrata</taxon>
        <taxon>Euteleostomi</taxon>
        <taxon>Actinopterygii</taxon>
        <taxon>Neopterygii</taxon>
        <taxon>Teleostei</taxon>
        <taxon>Ostariophysi</taxon>
        <taxon>Gonorynchiformes</taxon>
        <taxon>Chanidae</taxon>
        <taxon>Chanos</taxon>
    </lineage>
</organism>
<feature type="coiled-coil region" evidence="10">
    <location>
        <begin position="220"/>
        <end position="339"/>
    </location>
</feature>
<keyword evidence="4" id="KW-0963">Cytoplasm</keyword>
<dbReference type="Proteomes" id="UP000504632">
    <property type="component" value="Chromosome 2"/>
</dbReference>
<dbReference type="CDD" id="cd23766">
    <property type="entry name" value="IQCG"/>
    <property type="match status" value="1"/>
</dbReference>
<dbReference type="RefSeq" id="XP_030622790.1">
    <property type="nucleotide sequence ID" value="XM_030766930.1"/>
</dbReference>
<evidence type="ECO:0000256" key="9">
    <source>
        <dbReference type="ARBA" id="ARBA00032183"/>
    </source>
</evidence>
<accession>A0A6J2UQU2</accession>
<sequence>MCVQMSNVELLSVCTVLQECIDQLSILGHIMPNSYKGRPEADMVLSVDIKAVMEQQRAAELNLKVARRGQVGKSQLTEATQELHRTQKELNCTLEENPMSPDTLAKVERDRQFLAQVLTEVLAELQEKGMFHSLLLAVEEEKKKKAQLLDIIQREEESRLRIKALQKQLLDIGKKKTVDLQKRDEMTAFLKDQSQEVKLHTALERKYVQSSAEVLVYQGRKRNSQKEREMEEEIKHLQDALEEERRVHAEMTSFLKKQQTILGEKLEVWMERYERDMEDKQQELSNMRNTKAINLLQLQELAKKYRESEQVIIEDRVRKEDLRKQMEREQLEMDAATMIQSWWRGTMVRKGLGPYKKSKKPKAKEGKKGKKKKK</sequence>
<dbReference type="InterPro" id="IPR042618">
    <property type="entry name" value="IQCG"/>
</dbReference>
<dbReference type="InParanoid" id="A0A6J2UQU2"/>
<dbReference type="GeneID" id="115806178"/>
<dbReference type="AlphaFoldDB" id="A0A6J2UQU2"/>
<gene>
    <name evidence="13" type="primary">drc9</name>
</gene>
<dbReference type="PROSITE" id="PS50096">
    <property type="entry name" value="IQ"/>
    <property type="match status" value="1"/>
</dbReference>
<keyword evidence="8" id="KW-0966">Cell projection</keyword>
<protein>
    <recommendedName>
        <fullName evidence="3">Dynein regulatory complex protein 9</fullName>
    </recommendedName>
    <alternativeName>
        <fullName evidence="9">IQ domain-containing protein G</fullName>
    </alternativeName>
</protein>
<evidence type="ECO:0000256" key="1">
    <source>
        <dbReference type="ARBA" id="ARBA00004611"/>
    </source>
</evidence>
<evidence type="ECO:0000256" key="10">
    <source>
        <dbReference type="SAM" id="Coils"/>
    </source>
</evidence>
<keyword evidence="6" id="KW-0969">Cilium</keyword>
<evidence type="ECO:0000256" key="2">
    <source>
        <dbReference type="ARBA" id="ARBA00008222"/>
    </source>
</evidence>
<feature type="region of interest" description="Disordered" evidence="11">
    <location>
        <begin position="350"/>
        <end position="374"/>
    </location>
</feature>
<dbReference type="GO" id="GO:0036126">
    <property type="term" value="C:sperm flagellum"/>
    <property type="evidence" value="ECO:0007669"/>
    <property type="project" value="TreeGrafter"/>
</dbReference>
<proteinExistence type="inferred from homology"/>
<dbReference type="OrthoDB" id="10254713at2759"/>
<dbReference type="InterPro" id="IPR000048">
    <property type="entry name" value="IQ_motif_EF-hand-BS"/>
</dbReference>
<comment type="subcellular location">
    <subcellularLocation>
        <location evidence="1">Cytoplasm</location>
        <location evidence="1">Cytoskeleton</location>
        <location evidence="1">Flagellum axoneme</location>
    </subcellularLocation>
</comment>
<reference evidence="13" key="1">
    <citation type="submission" date="2025-08" db="UniProtKB">
        <authorList>
            <consortium name="RefSeq"/>
        </authorList>
    </citation>
    <scope>IDENTIFICATION</scope>
</reference>
<dbReference type="Pfam" id="PF00612">
    <property type="entry name" value="IQ"/>
    <property type="match status" value="1"/>
</dbReference>
<evidence type="ECO:0000256" key="11">
    <source>
        <dbReference type="SAM" id="MobiDB-lite"/>
    </source>
</evidence>